<accession>A0A8X6JYC1</accession>
<gene>
    <name evidence="1" type="primary">NCL1_36920</name>
    <name evidence="1" type="ORF">NPIL_50401</name>
</gene>
<sequence>MLSSSIPNIFCNIRFDFTRFKAMKFIGVCLIVLVVTTTCHASSFSMSCSTGPDGRMKCVQQSDPNGNYAGAFANTNRMGSQMLAQTGVPGNYKYNYANMRFY</sequence>
<comment type="caution">
    <text evidence="1">The sequence shown here is derived from an EMBL/GenBank/DDBJ whole genome shotgun (WGS) entry which is preliminary data.</text>
</comment>
<dbReference type="Proteomes" id="UP000887013">
    <property type="component" value="Unassembled WGS sequence"/>
</dbReference>
<organism evidence="1 2">
    <name type="scientific">Nephila pilipes</name>
    <name type="common">Giant wood spider</name>
    <name type="synonym">Nephila maculata</name>
    <dbReference type="NCBI Taxonomy" id="299642"/>
    <lineage>
        <taxon>Eukaryota</taxon>
        <taxon>Metazoa</taxon>
        <taxon>Ecdysozoa</taxon>
        <taxon>Arthropoda</taxon>
        <taxon>Chelicerata</taxon>
        <taxon>Arachnida</taxon>
        <taxon>Araneae</taxon>
        <taxon>Araneomorphae</taxon>
        <taxon>Entelegynae</taxon>
        <taxon>Araneoidea</taxon>
        <taxon>Nephilidae</taxon>
        <taxon>Nephila</taxon>
    </lineage>
</organism>
<proteinExistence type="predicted"/>
<name>A0A8X6JYC1_NEPPI</name>
<dbReference type="AlphaFoldDB" id="A0A8X6JYC1"/>
<protein>
    <submittedName>
        <fullName evidence="1">Uncharacterized protein</fullName>
    </submittedName>
</protein>
<reference evidence="1" key="1">
    <citation type="submission" date="2020-08" db="EMBL/GenBank/DDBJ databases">
        <title>Multicomponent nature underlies the extraordinary mechanical properties of spider dragline silk.</title>
        <authorList>
            <person name="Kono N."/>
            <person name="Nakamura H."/>
            <person name="Mori M."/>
            <person name="Yoshida Y."/>
            <person name="Ohtoshi R."/>
            <person name="Malay A.D."/>
            <person name="Moran D.A.P."/>
            <person name="Tomita M."/>
            <person name="Numata K."/>
            <person name="Arakawa K."/>
        </authorList>
    </citation>
    <scope>NUCLEOTIDE SEQUENCE</scope>
</reference>
<dbReference type="OrthoDB" id="6430385at2759"/>
<evidence type="ECO:0000313" key="2">
    <source>
        <dbReference type="Proteomes" id="UP000887013"/>
    </source>
</evidence>
<dbReference type="EMBL" id="BMAW01000220">
    <property type="protein sequence ID" value="GFS68091.1"/>
    <property type="molecule type" value="Genomic_DNA"/>
</dbReference>
<evidence type="ECO:0000313" key="1">
    <source>
        <dbReference type="EMBL" id="GFS68091.1"/>
    </source>
</evidence>
<keyword evidence="2" id="KW-1185">Reference proteome</keyword>